<organism evidence="1 2">
    <name type="scientific">Heracleum sosnowskyi</name>
    <dbReference type="NCBI Taxonomy" id="360622"/>
    <lineage>
        <taxon>Eukaryota</taxon>
        <taxon>Viridiplantae</taxon>
        <taxon>Streptophyta</taxon>
        <taxon>Embryophyta</taxon>
        <taxon>Tracheophyta</taxon>
        <taxon>Spermatophyta</taxon>
        <taxon>Magnoliopsida</taxon>
        <taxon>eudicotyledons</taxon>
        <taxon>Gunneridae</taxon>
        <taxon>Pentapetalae</taxon>
        <taxon>asterids</taxon>
        <taxon>campanulids</taxon>
        <taxon>Apiales</taxon>
        <taxon>Apiaceae</taxon>
        <taxon>Apioideae</taxon>
        <taxon>apioid superclade</taxon>
        <taxon>Tordylieae</taxon>
        <taxon>Tordyliinae</taxon>
        <taxon>Heracleum</taxon>
    </lineage>
</organism>
<reference evidence="1" key="1">
    <citation type="submission" date="2023-02" db="EMBL/GenBank/DDBJ databases">
        <title>Genome of toxic invasive species Heracleum sosnowskyi carries increased number of genes despite the absence of recent whole-genome duplications.</title>
        <authorList>
            <person name="Schelkunov M."/>
            <person name="Shtratnikova V."/>
            <person name="Makarenko M."/>
            <person name="Klepikova A."/>
            <person name="Omelchenko D."/>
            <person name="Novikova G."/>
            <person name="Obukhova E."/>
            <person name="Bogdanov V."/>
            <person name="Penin A."/>
            <person name="Logacheva M."/>
        </authorList>
    </citation>
    <scope>NUCLEOTIDE SEQUENCE</scope>
    <source>
        <strain evidence="1">Hsosn_3</strain>
        <tissue evidence="1">Leaf</tissue>
    </source>
</reference>
<keyword evidence="2" id="KW-1185">Reference proteome</keyword>
<dbReference type="AlphaFoldDB" id="A0AAD8MPK1"/>
<accession>A0AAD8MPK1</accession>
<protein>
    <recommendedName>
        <fullName evidence="3">MULE transposase domain-containing protein</fullName>
    </recommendedName>
</protein>
<name>A0AAD8MPK1_9APIA</name>
<evidence type="ECO:0008006" key="3">
    <source>
        <dbReference type="Google" id="ProtNLM"/>
    </source>
</evidence>
<reference evidence="1" key="2">
    <citation type="submission" date="2023-05" db="EMBL/GenBank/DDBJ databases">
        <authorList>
            <person name="Schelkunov M.I."/>
        </authorList>
    </citation>
    <scope>NUCLEOTIDE SEQUENCE</scope>
    <source>
        <strain evidence="1">Hsosn_3</strain>
        <tissue evidence="1">Leaf</tissue>
    </source>
</reference>
<gene>
    <name evidence="1" type="ORF">POM88_026052</name>
</gene>
<dbReference type="EMBL" id="JAUIZM010000006">
    <property type="protein sequence ID" value="KAK1379308.1"/>
    <property type="molecule type" value="Genomic_DNA"/>
</dbReference>
<comment type="caution">
    <text evidence="1">The sequence shown here is derived from an EMBL/GenBank/DDBJ whole genome shotgun (WGS) entry which is preliminary data.</text>
</comment>
<proteinExistence type="predicted"/>
<evidence type="ECO:0000313" key="2">
    <source>
        <dbReference type="Proteomes" id="UP001237642"/>
    </source>
</evidence>
<evidence type="ECO:0000313" key="1">
    <source>
        <dbReference type="EMBL" id="KAK1379308.1"/>
    </source>
</evidence>
<sequence>MVAHQRTGVCVISDRHSGIMSTMDNPNLGWCEPYGYHRLCVRHLVANFANTFRKTGLKENVVAICSQLTDTKFNLHWNALWAVEPRADEWFSEIHPEHFGFIF</sequence>
<dbReference type="Proteomes" id="UP001237642">
    <property type="component" value="Unassembled WGS sequence"/>
</dbReference>